<name>A0A9W7DFA4_AMBMO</name>
<dbReference type="GO" id="GO:0005524">
    <property type="term" value="F:ATP binding"/>
    <property type="evidence" value="ECO:0007669"/>
    <property type="project" value="UniProtKB-KW"/>
</dbReference>
<dbReference type="NCBIfam" id="TIGR00233">
    <property type="entry name" value="trpS"/>
    <property type="match status" value="1"/>
</dbReference>
<dbReference type="PRINTS" id="PR01039">
    <property type="entry name" value="TRNASYNTHTRP"/>
</dbReference>
<comment type="similarity">
    <text evidence="2 12">Belongs to the class-I aminoacyl-tRNA synthetase family.</text>
</comment>
<dbReference type="FunFam" id="3.40.50.620:FF:000082">
    <property type="entry name" value="MSW1p Mitochondrial tryptophanyl-tRNA synthetase"/>
    <property type="match status" value="1"/>
</dbReference>
<keyword evidence="4 12" id="KW-0436">Ligase</keyword>
<dbReference type="GO" id="GO:0004830">
    <property type="term" value="F:tryptophan-tRNA ligase activity"/>
    <property type="evidence" value="ECO:0007669"/>
    <property type="project" value="UniProtKB-EC"/>
</dbReference>
<dbReference type="GO" id="GO:0070183">
    <property type="term" value="P:mitochondrial tryptophanyl-tRNA aminoacylation"/>
    <property type="evidence" value="ECO:0007669"/>
    <property type="project" value="TreeGrafter"/>
</dbReference>
<dbReference type="OrthoDB" id="15808at2759"/>
<gene>
    <name evidence="13" type="ORF">Amon01_000231800</name>
</gene>
<dbReference type="GO" id="GO:0005759">
    <property type="term" value="C:mitochondrial matrix"/>
    <property type="evidence" value="ECO:0007669"/>
    <property type="project" value="UniProtKB-SubCell"/>
</dbReference>
<evidence type="ECO:0000256" key="6">
    <source>
        <dbReference type="ARBA" id="ARBA00022840"/>
    </source>
</evidence>
<evidence type="ECO:0000256" key="8">
    <source>
        <dbReference type="ARBA" id="ARBA00023146"/>
    </source>
</evidence>
<dbReference type="InterPro" id="IPR001412">
    <property type="entry name" value="aa-tRNA-synth_I_CS"/>
</dbReference>
<evidence type="ECO:0000256" key="7">
    <source>
        <dbReference type="ARBA" id="ARBA00022917"/>
    </source>
</evidence>
<evidence type="ECO:0000256" key="5">
    <source>
        <dbReference type="ARBA" id="ARBA00022741"/>
    </source>
</evidence>
<evidence type="ECO:0000256" key="12">
    <source>
        <dbReference type="RuleBase" id="RU363036"/>
    </source>
</evidence>
<keyword evidence="5 12" id="KW-0547">Nucleotide-binding</keyword>
<dbReference type="InterPro" id="IPR002305">
    <property type="entry name" value="aa-tRNA-synth_Ic"/>
</dbReference>
<dbReference type="InterPro" id="IPR014729">
    <property type="entry name" value="Rossmann-like_a/b/a_fold"/>
</dbReference>
<dbReference type="PANTHER" id="PTHR43766">
    <property type="entry name" value="TRYPTOPHAN--TRNA LIGASE, MITOCHONDRIAL"/>
    <property type="match status" value="1"/>
</dbReference>
<dbReference type="HAMAP" id="MF_00140_B">
    <property type="entry name" value="Trp_tRNA_synth_B"/>
    <property type="match status" value="1"/>
</dbReference>
<keyword evidence="8 12" id="KW-0030">Aminoacyl-tRNA synthetase</keyword>
<dbReference type="EC" id="6.1.1.2" evidence="3"/>
<proteinExistence type="inferred from homology"/>
<evidence type="ECO:0000256" key="3">
    <source>
        <dbReference type="ARBA" id="ARBA00013161"/>
    </source>
</evidence>
<dbReference type="Proteomes" id="UP001165063">
    <property type="component" value="Unassembled WGS sequence"/>
</dbReference>
<evidence type="ECO:0000313" key="14">
    <source>
        <dbReference type="Proteomes" id="UP001165063"/>
    </source>
</evidence>
<dbReference type="InterPro" id="IPR024109">
    <property type="entry name" value="Trp-tRNA-ligase_bac-type"/>
</dbReference>
<protein>
    <recommendedName>
        <fullName evidence="11">Tryptophan--tRNA ligase, mitochondrial</fullName>
        <ecNumber evidence="3">6.1.1.2</ecNumber>
    </recommendedName>
    <alternativeName>
        <fullName evidence="9">Tryptophanyl-tRNA synthetase</fullName>
    </alternativeName>
</protein>
<dbReference type="EMBL" id="BSXU01000830">
    <property type="protein sequence ID" value="GMG21882.1"/>
    <property type="molecule type" value="Genomic_DNA"/>
</dbReference>
<dbReference type="Pfam" id="PF00579">
    <property type="entry name" value="tRNA-synt_1b"/>
    <property type="match status" value="1"/>
</dbReference>
<keyword evidence="14" id="KW-1185">Reference proteome</keyword>
<sequence>MLRISKRTLSKNCQRFYSSGAEYINAAPTYNSKTVETIPLISDPSYHIPNNSTIFSGIQPTGMFHLGNYFGATRNWSDLSEKIKNENINSKLLFFIADLHSLTVPQDYKKLQEQRLEAFASLIACGIDPEQATVFYQSQIPEHSQLQWILSCFTGIGILNRMTQWKSKANLKSNATIEGSGELGKVKLGLFAYPVLMASDVLLYNATHVPVGLDQSQHLELTREIAEAFNKQTKSGFFNIPKTLLAPSKKILSLKNPAKKMSKSDPDVNSKIFITESPTQIRKKINKTVTDSIEGKITFDPLNRPGISNLLTILSAVERCRIEDLVPKVEHFSKKELKELVAESLVKDLSIPSSKYAELMKNREYLDKLSKQGTQKAREIASKNLKEVMKLVGMA</sequence>
<evidence type="ECO:0000256" key="9">
    <source>
        <dbReference type="ARBA" id="ARBA00030268"/>
    </source>
</evidence>
<dbReference type="Gene3D" id="1.10.240.10">
    <property type="entry name" value="Tyrosyl-Transfer RNA Synthetase"/>
    <property type="match status" value="1"/>
</dbReference>
<evidence type="ECO:0000256" key="2">
    <source>
        <dbReference type="ARBA" id="ARBA00005594"/>
    </source>
</evidence>
<organism evidence="13 14">
    <name type="scientific">Ambrosiozyma monospora</name>
    <name type="common">Yeast</name>
    <name type="synonym">Endomycopsis monosporus</name>
    <dbReference type="NCBI Taxonomy" id="43982"/>
    <lineage>
        <taxon>Eukaryota</taxon>
        <taxon>Fungi</taxon>
        <taxon>Dikarya</taxon>
        <taxon>Ascomycota</taxon>
        <taxon>Saccharomycotina</taxon>
        <taxon>Pichiomycetes</taxon>
        <taxon>Pichiales</taxon>
        <taxon>Pichiaceae</taxon>
        <taxon>Ambrosiozyma</taxon>
    </lineage>
</organism>
<dbReference type="PROSITE" id="PS00178">
    <property type="entry name" value="AA_TRNA_LIGASE_I"/>
    <property type="match status" value="1"/>
</dbReference>
<evidence type="ECO:0000256" key="1">
    <source>
        <dbReference type="ARBA" id="ARBA00004305"/>
    </source>
</evidence>
<comment type="catalytic activity">
    <reaction evidence="10">
        <text>tRNA(Trp) + L-tryptophan + ATP = L-tryptophyl-tRNA(Trp) + AMP + diphosphate + H(+)</text>
        <dbReference type="Rhea" id="RHEA:24080"/>
        <dbReference type="Rhea" id="RHEA-COMP:9671"/>
        <dbReference type="Rhea" id="RHEA-COMP:9705"/>
        <dbReference type="ChEBI" id="CHEBI:15378"/>
        <dbReference type="ChEBI" id="CHEBI:30616"/>
        <dbReference type="ChEBI" id="CHEBI:33019"/>
        <dbReference type="ChEBI" id="CHEBI:57912"/>
        <dbReference type="ChEBI" id="CHEBI:78442"/>
        <dbReference type="ChEBI" id="CHEBI:78535"/>
        <dbReference type="ChEBI" id="CHEBI:456215"/>
        <dbReference type="EC" id="6.1.1.2"/>
    </reaction>
</comment>
<dbReference type="CDD" id="cd00806">
    <property type="entry name" value="TrpRS_core"/>
    <property type="match status" value="1"/>
</dbReference>
<evidence type="ECO:0000313" key="13">
    <source>
        <dbReference type="EMBL" id="GMG21882.1"/>
    </source>
</evidence>
<evidence type="ECO:0000256" key="11">
    <source>
        <dbReference type="ARBA" id="ARBA00069760"/>
    </source>
</evidence>
<dbReference type="Gene3D" id="3.40.50.620">
    <property type="entry name" value="HUPs"/>
    <property type="match status" value="1"/>
</dbReference>
<reference evidence="13" key="1">
    <citation type="submission" date="2023-04" db="EMBL/GenBank/DDBJ databases">
        <title>Ambrosiozyma monospora NBRC 1965.</title>
        <authorList>
            <person name="Ichikawa N."/>
            <person name="Sato H."/>
            <person name="Tonouchi N."/>
        </authorList>
    </citation>
    <scope>NUCLEOTIDE SEQUENCE</scope>
    <source>
        <strain evidence="13">NBRC 1965</strain>
    </source>
</reference>
<dbReference type="PANTHER" id="PTHR43766:SF1">
    <property type="entry name" value="TRYPTOPHAN--TRNA LIGASE, MITOCHONDRIAL"/>
    <property type="match status" value="1"/>
</dbReference>
<dbReference type="InterPro" id="IPR002306">
    <property type="entry name" value="Trp-tRNA-ligase"/>
</dbReference>
<dbReference type="SUPFAM" id="SSF52374">
    <property type="entry name" value="Nucleotidylyl transferase"/>
    <property type="match status" value="1"/>
</dbReference>
<evidence type="ECO:0000256" key="4">
    <source>
        <dbReference type="ARBA" id="ARBA00022598"/>
    </source>
</evidence>
<dbReference type="InterPro" id="IPR050203">
    <property type="entry name" value="Trp-tRNA_synthetase"/>
</dbReference>
<dbReference type="AlphaFoldDB" id="A0A9W7DFA4"/>
<keyword evidence="7 12" id="KW-0648">Protein biosynthesis</keyword>
<evidence type="ECO:0000256" key="10">
    <source>
        <dbReference type="ARBA" id="ARBA00049929"/>
    </source>
</evidence>
<dbReference type="FunFam" id="1.10.240.10:FF:000002">
    <property type="entry name" value="Tryptophan--tRNA ligase"/>
    <property type="match status" value="1"/>
</dbReference>
<keyword evidence="6 12" id="KW-0067">ATP-binding</keyword>
<comment type="caution">
    <text evidence="13">The sequence shown here is derived from an EMBL/GenBank/DDBJ whole genome shotgun (WGS) entry which is preliminary data.</text>
</comment>
<comment type="subcellular location">
    <subcellularLocation>
        <location evidence="1">Mitochondrion matrix</location>
    </subcellularLocation>
</comment>
<accession>A0A9W7DFA4</accession>